<evidence type="ECO:0000256" key="3">
    <source>
        <dbReference type="ARBA" id="ARBA00023136"/>
    </source>
</evidence>
<dbReference type="PROSITE" id="PS50191">
    <property type="entry name" value="CRAL_TRIO"/>
    <property type="match status" value="1"/>
</dbReference>
<sequence>MNDANECCCNDEYGKIVVGVPLVINFFDKNNNNDEKSLKVQEKKNQEDHDCDQEDDDDDLDATALGDAGAPSPAEIKLKMKKSLLEFRCKVEDAILGNYLLGEQDHEKLAPQEIAVAREQIREITLWGVPLLPSKAHEGTDVVLRKFLKAKDFKVNEAFDMLQKTLVWRRENNVDGITDEDLGSEFGNNAGFLCGKDREGRPVCYHACEIFKDRRVYKKTFGSDNTCDKYLRWRIQMIEKAVKKLCFREGGVESILQVFDLRNTPMQGTKELNSVSKKALILFQNYYPEIIHKNIIVYAPFWFYTSQVLLSGFMNQRNKKKFILARSQKVTQTLLKFIAPEHLPTEYGGLRRNNDEDFSPYDKVSELKIKGSTVSKVEFPIQQLGVTIMWDVTVVGWDVSYKEEFIPDDEGSYTVLLQNQSVDGSSTRNSFYISEPGKIVITVENRTYKKKKMFYRSTARTTVPMFFLLQ</sequence>
<dbReference type="SUPFAM" id="SSF46938">
    <property type="entry name" value="CRAL/TRIO N-terminal domain"/>
    <property type="match status" value="1"/>
</dbReference>
<evidence type="ECO:0000313" key="7">
    <source>
        <dbReference type="Proteomes" id="UP000289340"/>
    </source>
</evidence>
<dbReference type="Gene3D" id="3.40.525.10">
    <property type="entry name" value="CRAL-TRIO lipid binding domain"/>
    <property type="match status" value="1"/>
</dbReference>
<keyword evidence="3" id="KW-0472">Membrane</keyword>
<gene>
    <name evidence="6" type="ORF">D0Y65_036486</name>
</gene>
<dbReference type="InterPro" id="IPR001251">
    <property type="entry name" value="CRAL-TRIO_dom"/>
</dbReference>
<evidence type="ECO:0000259" key="5">
    <source>
        <dbReference type="PROSITE" id="PS50191"/>
    </source>
</evidence>
<dbReference type="InterPro" id="IPR036273">
    <property type="entry name" value="CRAL/TRIO_N_dom_sf"/>
</dbReference>
<dbReference type="InterPro" id="IPR036865">
    <property type="entry name" value="CRAL-TRIO_dom_sf"/>
</dbReference>
<evidence type="ECO:0000313" key="6">
    <source>
        <dbReference type="EMBL" id="RZB72166.1"/>
    </source>
</evidence>
<accession>A0A445HF24</accession>
<dbReference type="CDD" id="cd00170">
    <property type="entry name" value="SEC14"/>
    <property type="match status" value="1"/>
</dbReference>
<feature type="region of interest" description="Disordered" evidence="4">
    <location>
        <begin position="38"/>
        <end position="68"/>
    </location>
</feature>
<dbReference type="SMART" id="SM01100">
    <property type="entry name" value="CRAL_TRIO_N"/>
    <property type="match status" value="1"/>
</dbReference>
<name>A0A445HF24_GLYSO</name>
<feature type="compositionally biased region" description="Basic and acidic residues" evidence="4">
    <location>
        <begin position="38"/>
        <end position="48"/>
    </location>
</feature>
<organism evidence="6 7">
    <name type="scientific">Glycine soja</name>
    <name type="common">Wild soybean</name>
    <dbReference type="NCBI Taxonomy" id="3848"/>
    <lineage>
        <taxon>Eukaryota</taxon>
        <taxon>Viridiplantae</taxon>
        <taxon>Streptophyta</taxon>
        <taxon>Embryophyta</taxon>
        <taxon>Tracheophyta</taxon>
        <taxon>Spermatophyta</taxon>
        <taxon>Magnoliopsida</taxon>
        <taxon>eudicotyledons</taxon>
        <taxon>Gunneridae</taxon>
        <taxon>Pentapetalae</taxon>
        <taxon>rosids</taxon>
        <taxon>fabids</taxon>
        <taxon>Fabales</taxon>
        <taxon>Fabaceae</taxon>
        <taxon>Papilionoideae</taxon>
        <taxon>50 kb inversion clade</taxon>
        <taxon>NPAAA clade</taxon>
        <taxon>indigoferoid/millettioid clade</taxon>
        <taxon>Phaseoleae</taxon>
        <taxon>Glycine</taxon>
        <taxon>Glycine subgen. Soja</taxon>
    </lineage>
</organism>
<dbReference type="AlphaFoldDB" id="A0A445HF24"/>
<feature type="compositionally biased region" description="Acidic residues" evidence="4">
    <location>
        <begin position="49"/>
        <end position="61"/>
    </location>
</feature>
<dbReference type="SMART" id="SM00516">
    <property type="entry name" value="SEC14"/>
    <property type="match status" value="1"/>
</dbReference>
<evidence type="ECO:0000256" key="1">
    <source>
        <dbReference type="ARBA" id="ARBA00004370"/>
    </source>
</evidence>
<reference evidence="6 7" key="1">
    <citation type="submission" date="2018-09" db="EMBL/GenBank/DDBJ databases">
        <title>A high-quality reference genome of wild soybean provides a powerful tool to mine soybean genomes.</title>
        <authorList>
            <person name="Xie M."/>
            <person name="Chung C.Y.L."/>
            <person name="Li M.-W."/>
            <person name="Wong F.-L."/>
            <person name="Chan T.-F."/>
            <person name="Lam H.-M."/>
        </authorList>
    </citation>
    <scope>NUCLEOTIDE SEQUENCE [LARGE SCALE GENOMIC DNA]</scope>
    <source>
        <strain evidence="7">cv. W05</strain>
        <tissue evidence="6">Hypocotyl of etiolated seedlings</tissue>
    </source>
</reference>
<evidence type="ECO:0000256" key="2">
    <source>
        <dbReference type="ARBA" id="ARBA00022448"/>
    </source>
</evidence>
<dbReference type="Pfam" id="PF00650">
    <property type="entry name" value="CRAL_TRIO"/>
    <property type="match status" value="1"/>
</dbReference>
<dbReference type="EMBL" id="QZWG01000013">
    <property type="protein sequence ID" value="RZB72166.1"/>
    <property type="molecule type" value="Genomic_DNA"/>
</dbReference>
<dbReference type="InterPro" id="IPR011074">
    <property type="entry name" value="CRAL/TRIO_N_dom"/>
</dbReference>
<dbReference type="Proteomes" id="UP000289340">
    <property type="component" value="Chromosome 13"/>
</dbReference>
<feature type="domain" description="CRAL-TRIO" evidence="5">
    <location>
        <begin position="193"/>
        <end position="355"/>
    </location>
</feature>
<keyword evidence="2" id="KW-0813">Transport</keyword>
<keyword evidence="7" id="KW-1185">Reference proteome</keyword>
<comment type="subcellular location">
    <subcellularLocation>
        <location evidence="1">Membrane</location>
    </subcellularLocation>
</comment>
<dbReference type="GO" id="GO:0016020">
    <property type="term" value="C:membrane"/>
    <property type="evidence" value="ECO:0007669"/>
    <property type="project" value="UniProtKB-SubCell"/>
</dbReference>
<dbReference type="GO" id="GO:0008289">
    <property type="term" value="F:lipid binding"/>
    <property type="evidence" value="ECO:0007669"/>
    <property type="project" value="InterPro"/>
</dbReference>
<dbReference type="Pfam" id="PF25099">
    <property type="entry name" value="GOLD_PATL1_C"/>
    <property type="match status" value="1"/>
</dbReference>
<dbReference type="Pfam" id="PF03765">
    <property type="entry name" value="CRAL_TRIO_N"/>
    <property type="match status" value="1"/>
</dbReference>
<dbReference type="InterPro" id="IPR044834">
    <property type="entry name" value="PATL"/>
</dbReference>
<evidence type="ECO:0000256" key="4">
    <source>
        <dbReference type="SAM" id="MobiDB-lite"/>
    </source>
</evidence>
<dbReference type="PANTHER" id="PTHR45932">
    <property type="entry name" value="PATELLIN-1"/>
    <property type="match status" value="1"/>
</dbReference>
<protein>
    <submittedName>
        <fullName evidence="6">Patellin-4</fullName>
    </submittedName>
</protein>
<proteinExistence type="predicted"/>
<dbReference type="InterPro" id="IPR056794">
    <property type="entry name" value="PATL1-6_C_GOLD"/>
</dbReference>
<dbReference type="Gramene" id="XM_028341425.1">
    <property type="protein sequence ID" value="XP_028197226.1"/>
    <property type="gene ID" value="LOC114382180"/>
</dbReference>
<dbReference type="PANTHER" id="PTHR45932:SF3">
    <property type="entry name" value="PATELLIN-4-LIKE"/>
    <property type="match status" value="1"/>
</dbReference>
<dbReference type="SUPFAM" id="SSF52087">
    <property type="entry name" value="CRAL/TRIO domain"/>
    <property type="match status" value="1"/>
</dbReference>
<comment type="caution">
    <text evidence="6">The sequence shown here is derived from an EMBL/GenBank/DDBJ whole genome shotgun (WGS) entry which is preliminary data.</text>
</comment>